<accession>A0A061EE27</accession>
<organism evidence="2 3">
    <name type="scientific">Theobroma cacao</name>
    <name type="common">Cacao</name>
    <name type="synonym">Cocoa</name>
    <dbReference type="NCBI Taxonomy" id="3641"/>
    <lineage>
        <taxon>Eukaryota</taxon>
        <taxon>Viridiplantae</taxon>
        <taxon>Streptophyta</taxon>
        <taxon>Embryophyta</taxon>
        <taxon>Tracheophyta</taxon>
        <taxon>Spermatophyta</taxon>
        <taxon>Magnoliopsida</taxon>
        <taxon>eudicotyledons</taxon>
        <taxon>Gunneridae</taxon>
        <taxon>Pentapetalae</taxon>
        <taxon>rosids</taxon>
        <taxon>malvids</taxon>
        <taxon>Malvales</taxon>
        <taxon>Malvaceae</taxon>
        <taxon>Byttnerioideae</taxon>
        <taxon>Theobroma</taxon>
    </lineage>
</organism>
<dbReference type="Gramene" id="EOY03220">
    <property type="protein sequence ID" value="EOY03220"/>
    <property type="gene ID" value="TCM_017883"/>
</dbReference>
<dbReference type="HOGENOM" id="CLU_100790_0_0_1"/>
<name>A0A061EE27_THECC</name>
<feature type="compositionally biased region" description="Polar residues" evidence="1">
    <location>
        <begin position="16"/>
        <end position="26"/>
    </location>
</feature>
<dbReference type="AlphaFoldDB" id="A0A061EE27"/>
<evidence type="ECO:0000256" key="1">
    <source>
        <dbReference type="SAM" id="MobiDB-lite"/>
    </source>
</evidence>
<evidence type="ECO:0000313" key="2">
    <source>
        <dbReference type="EMBL" id="EOY03220.1"/>
    </source>
</evidence>
<protein>
    <submittedName>
        <fullName evidence="2">Uncharacterized protein</fullName>
    </submittedName>
</protein>
<gene>
    <name evidence="2" type="ORF">TCM_017883</name>
</gene>
<feature type="region of interest" description="Disordered" evidence="1">
    <location>
        <begin position="137"/>
        <end position="161"/>
    </location>
</feature>
<dbReference type="EMBL" id="CM001882">
    <property type="protein sequence ID" value="EOY03220.1"/>
    <property type="molecule type" value="Genomic_DNA"/>
</dbReference>
<dbReference type="InParanoid" id="A0A061EE27"/>
<proteinExistence type="predicted"/>
<feature type="region of interest" description="Disordered" evidence="1">
    <location>
        <begin position="1"/>
        <end position="43"/>
    </location>
</feature>
<sequence length="161" mass="18178">MSRSDDSPDAPHSASEGSLDSTTRSQWHPDIGNQESGQSWIPPRLEIMFRSGESLKSSETLESKASAETWERVKNFFSVMSKEKFKEKVKEAMAIGSYRPRKVSAVRNFPPRCGRVAAPVSREECIRVQQAWIKDNMEKPQEMEEDPSICLDQGSNDPNNT</sequence>
<reference evidence="2 3" key="1">
    <citation type="journal article" date="2013" name="Genome Biol.">
        <title>The genome sequence of the most widely cultivated cacao type and its use to identify candidate genes regulating pod color.</title>
        <authorList>
            <person name="Motamayor J.C."/>
            <person name="Mockaitis K."/>
            <person name="Schmutz J."/>
            <person name="Haiminen N."/>
            <person name="Iii D.L."/>
            <person name="Cornejo O."/>
            <person name="Findley S.D."/>
            <person name="Zheng P."/>
            <person name="Utro F."/>
            <person name="Royaert S."/>
            <person name="Saski C."/>
            <person name="Jenkins J."/>
            <person name="Podicheti R."/>
            <person name="Zhao M."/>
            <person name="Scheffler B.E."/>
            <person name="Stack J.C."/>
            <person name="Feltus F.A."/>
            <person name="Mustiga G.M."/>
            <person name="Amores F."/>
            <person name="Phillips W."/>
            <person name="Marelli J.P."/>
            <person name="May G.D."/>
            <person name="Shapiro H."/>
            <person name="Ma J."/>
            <person name="Bustamante C.D."/>
            <person name="Schnell R.J."/>
            <person name="Main D."/>
            <person name="Gilbert D."/>
            <person name="Parida L."/>
            <person name="Kuhn D.N."/>
        </authorList>
    </citation>
    <scope>NUCLEOTIDE SEQUENCE [LARGE SCALE GENOMIC DNA]</scope>
    <source>
        <strain evidence="3">cv. Matina 1-6</strain>
    </source>
</reference>
<keyword evidence="3" id="KW-1185">Reference proteome</keyword>
<evidence type="ECO:0000313" key="3">
    <source>
        <dbReference type="Proteomes" id="UP000026915"/>
    </source>
</evidence>
<dbReference type="Proteomes" id="UP000026915">
    <property type="component" value="Chromosome 4"/>
</dbReference>